<dbReference type="Pfam" id="PF00155">
    <property type="entry name" value="Aminotran_1_2"/>
    <property type="match status" value="1"/>
</dbReference>
<dbReference type="InterPro" id="IPR015421">
    <property type="entry name" value="PyrdxlP-dep_Trfase_major"/>
</dbReference>
<evidence type="ECO:0000313" key="5">
    <source>
        <dbReference type="WBParaSite" id="jg8722"/>
    </source>
</evidence>
<dbReference type="CDD" id="cd00609">
    <property type="entry name" value="AAT_like"/>
    <property type="match status" value="1"/>
</dbReference>
<dbReference type="Gene3D" id="3.40.640.10">
    <property type="entry name" value="Type I PLP-dependent aspartate aminotransferase-like (Major domain)"/>
    <property type="match status" value="1"/>
</dbReference>
<protein>
    <submittedName>
        <fullName evidence="5">Aminotransferase class I/classII domain-containing protein</fullName>
    </submittedName>
</protein>
<feature type="domain" description="Aminotransferase class I/classII large" evidence="3">
    <location>
        <begin position="58"/>
        <end position="398"/>
    </location>
</feature>
<dbReference type="GO" id="GO:0030170">
    <property type="term" value="F:pyridoxal phosphate binding"/>
    <property type="evidence" value="ECO:0007669"/>
    <property type="project" value="InterPro"/>
</dbReference>
<feature type="region of interest" description="Disordered" evidence="2">
    <location>
        <begin position="1"/>
        <end position="33"/>
    </location>
</feature>
<evidence type="ECO:0000313" key="4">
    <source>
        <dbReference type="Proteomes" id="UP000887574"/>
    </source>
</evidence>
<proteinExistence type="predicted"/>
<keyword evidence="1" id="KW-0663">Pyridoxal phosphate</keyword>
<evidence type="ECO:0000256" key="2">
    <source>
        <dbReference type="SAM" id="MobiDB-lite"/>
    </source>
</evidence>
<dbReference type="InterPro" id="IPR015424">
    <property type="entry name" value="PyrdxlP-dep_Trfase"/>
</dbReference>
<reference evidence="5" key="1">
    <citation type="submission" date="2022-11" db="UniProtKB">
        <authorList>
            <consortium name="WormBaseParasite"/>
        </authorList>
    </citation>
    <scope>IDENTIFICATION</scope>
</reference>
<dbReference type="InterPro" id="IPR015422">
    <property type="entry name" value="PyrdxlP-dep_Trfase_small"/>
</dbReference>
<dbReference type="PANTHER" id="PTHR43795:SF39">
    <property type="entry name" value="AMINOTRANSFERASE CLASS I_CLASSII DOMAIN-CONTAINING PROTEIN"/>
    <property type="match status" value="1"/>
</dbReference>
<accession>A0A915ENK1</accession>
<dbReference type="GO" id="GO:0006520">
    <property type="term" value="P:amino acid metabolic process"/>
    <property type="evidence" value="ECO:0007669"/>
    <property type="project" value="TreeGrafter"/>
</dbReference>
<dbReference type="InterPro" id="IPR050478">
    <property type="entry name" value="Ethylene_sulfur-biosynth"/>
</dbReference>
<dbReference type="WBParaSite" id="jg8722">
    <property type="protein sequence ID" value="jg8722"/>
    <property type="gene ID" value="jg8722"/>
</dbReference>
<name>A0A915ENK1_9BILA</name>
<dbReference type="Gene3D" id="3.90.1150.10">
    <property type="entry name" value="Aspartate Aminotransferase, domain 1"/>
    <property type="match status" value="1"/>
</dbReference>
<dbReference type="InterPro" id="IPR004839">
    <property type="entry name" value="Aminotransferase_I/II_large"/>
</dbReference>
<keyword evidence="4" id="KW-1185">Reference proteome</keyword>
<organism evidence="4 5">
    <name type="scientific">Ditylenchus dipsaci</name>
    <dbReference type="NCBI Taxonomy" id="166011"/>
    <lineage>
        <taxon>Eukaryota</taxon>
        <taxon>Metazoa</taxon>
        <taxon>Ecdysozoa</taxon>
        <taxon>Nematoda</taxon>
        <taxon>Chromadorea</taxon>
        <taxon>Rhabditida</taxon>
        <taxon>Tylenchina</taxon>
        <taxon>Tylenchomorpha</taxon>
        <taxon>Sphaerularioidea</taxon>
        <taxon>Anguinidae</taxon>
        <taxon>Anguininae</taxon>
        <taxon>Ditylenchus</taxon>
    </lineage>
</organism>
<dbReference type="GO" id="GO:0008483">
    <property type="term" value="F:transaminase activity"/>
    <property type="evidence" value="ECO:0007669"/>
    <property type="project" value="TreeGrafter"/>
</dbReference>
<dbReference type="AlphaFoldDB" id="A0A915ENK1"/>
<evidence type="ECO:0000259" key="3">
    <source>
        <dbReference type="Pfam" id="PF00155"/>
    </source>
</evidence>
<sequence length="476" mass="53822">MVSERAQRGLEIPSLSSTQNKLHHDDPHHTVNNREGYIKLSSADNVLTADIIKKKFESINWKKFDTDLLFVYPRGGGEVSTQNSMAKFINRYCRKGLPPIPAEQLVIVPGVTTGADLLGQILFDSGDVVLMPAPYYYRFANDFGERGLIRIGVVPALSLCGKKTELVVDRFEKAYQEGMKVGKVRAVTLVNPQNPEGGYFSLDEIRPIVEWALSRDLYVVLDEIYDLTIFDECPKHPFQSATELFVGEKARSKLIWIALYPNPIVRTACVRFLMHHLPNTTTQFITREFIDDYEWVEKVFLPANLRRLKAARDQVLAQLDILKVSYIKPRAGFFVLMDLSKYLDEPTFEGERRLHQRILKHRVIISAGETMIAPKPGWFRIVFSSVDPETLDEALMRITNALKEQEKLNQMLLQEAKQPELDHINPTKTNGKSESNGTCSSLIQPNGLDITNGQLETTTSSQVVFLKTTVSAANGH</sequence>
<dbReference type="SUPFAM" id="SSF53383">
    <property type="entry name" value="PLP-dependent transferases"/>
    <property type="match status" value="1"/>
</dbReference>
<dbReference type="PANTHER" id="PTHR43795">
    <property type="entry name" value="BIFUNCTIONAL ASPARTATE AMINOTRANSFERASE AND GLUTAMATE/ASPARTATE-PREPHENATE AMINOTRANSFERASE-RELATED"/>
    <property type="match status" value="1"/>
</dbReference>
<dbReference type="Proteomes" id="UP000887574">
    <property type="component" value="Unplaced"/>
</dbReference>
<evidence type="ECO:0000256" key="1">
    <source>
        <dbReference type="ARBA" id="ARBA00022898"/>
    </source>
</evidence>